<dbReference type="SUPFAM" id="SSF46689">
    <property type="entry name" value="Homeodomain-like"/>
    <property type="match status" value="1"/>
</dbReference>
<evidence type="ECO:0000256" key="2">
    <source>
        <dbReference type="ARBA" id="ARBA00023125"/>
    </source>
</evidence>
<reference evidence="5 6" key="1">
    <citation type="submission" date="2016-11" db="EMBL/GenBank/DDBJ databases">
        <authorList>
            <person name="Jaros S."/>
            <person name="Januszkiewicz K."/>
            <person name="Wedrychowicz H."/>
        </authorList>
    </citation>
    <scope>NUCLEOTIDE SEQUENCE [LARGE SCALE GENOMIC DNA]</scope>
    <source>
        <strain evidence="5 6">CGMCC 1.12145</strain>
    </source>
</reference>
<evidence type="ECO:0000259" key="4">
    <source>
        <dbReference type="PROSITE" id="PS01124"/>
    </source>
</evidence>
<keyword evidence="3" id="KW-0804">Transcription</keyword>
<sequence length="288" mass="33192">MTLVTISQELKETGFSIRTVKAVLKKSGGVLPGNTSEYFVILRASGDFQMFVNSKFYQVQKDYLVYIPPGQSLRFVEPHKQDIYAITFTSAFYERSAIDIYILHSDLFFSETLHIVPSFSSESDFKKLFVNRLAIYESKNKDFYTTVGHNCIEALLLDGLLNMDISGDKKKNLSELNIINNFKVLLERHYKKDRRVEFYSGLLETYPRKLTEICEHVLGKNAKKIITEKVVKEAINLLENSEMNISEITYELGFNDEGYFSNFIKKHTGKTPKKIRGKAEDRSKTLKI</sequence>
<organism evidence="5 6">
    <name type="scientific">Sinomicrobium oceani</name>
    <dbReference type="NCBI Taxonomy" id="1150368"/>
    <lineage>
        <taxon>Bacteria</taxon>
        <taxon>Pseudomonadati</taxon>
        <taxon>Bacteroidota</taxon>
        <taxon>Flavobacteriia</taxon>
        <taxon>Flavobacteriales</taxon>
        <taxon>Flavobacteriaceae</taxon>
        <taxon>Sinomicrobium</taxon>
    </lineage>
</organism>
<dbReference type="Proteomes" id="UP000182248">
    <property type="component" value="Unassembled WGS sequence"/>
</dbReference>
<keyword evidence="6" id="KW-1185">Reference proteome</keyword>
<dbReference type="SMART" id="SM00342">
    <property type="entry name" value="HTH_ARAC"/>
    <property type="match status" value="1"/>
</dbReference>
<dbReference type="RefSeq" id="WP_072316036.1">
    <property type="nucleotide sequence ID" value="NZ_FPJE01000003.1"/>
</dbReference>
<dbReference type="OrthoDB" id="2611870at2"/>
<dbReference type="PANTHER" id="PTHR43280:SF32">
    <property type="entry name" value="TRANSCRIPTIONAL REGULATORY PROTEIN"/>
    <property type="match status" value="1"/>
</dbReference>
<dbReference type="GO" id="GO:0043565">
    <property type="term" value="F:sequence-specific DNA binding"/>
    <property type="evidence" value="ECO:0007669"/>
    <property type="project" value="InterPro"/>
</dbReference>
<dbReference type="GO" id="GO:0003700">
    <property type="term" value="F:DNA-binding transcription factor activity"/>
    <property type="evidence" value="ECO:0007669"/>
    <property type="project" value="InterPro"/>
</dbReference>
<evidence type="ECO:0000313" key="5">
    <source>
        <dbReference type="EMBL" id="SFW25685.1"/>
    </source>
</evidence>
<accession>A0A1K1MRQ9</accession>
<evidence type="ECO:0000256" key="1">
    <source>
        <dbReference type="ARBA" id="ARBA00023015"/>
    </source>
</evidence>
<proteinExistence type="predicted"/>
<dbReference type="AlphaFoldDB" id="A0A1K1MRQ9"/>
<keyword evidence="2 5" id="KW-0238">DNA-binding</keyword>
<name>A0A1K1MRQ9_9FLAO</name>
<feature type="domain" description="HTH araC/xylS-type" evidence="4">
    <location>
        <begin position="180"/>
        <end position="278"/>
    </location>
</feature>
<dbReference type="InterPro" id="IPR009057">
    <property type="entry name" value="Homeodomain-like_sf"/>
</dbReference>
<dbReference type="EMBL" id="FPJE01000003">
    <property type="protein sequence ID" value="SFW25685.1"/>
    <property type="molecule type" value="Genomic_DNA"/>
</dbReference>
<dbReference type="Gene3D" id="1.10.10.60">
    <property type="entry name" value="Homeodomain-like"/>
    <property type="match status" value="1"/>
</dbReference>
<dbReference type="STRING" id="1150368.SAMN02927921_00760"/>
<dbReference type="Pfam" id="PF12833">
    <property type="entry name" value="HTH_18"/>
    <property type="match status" value="1"/>
</dbReference>
<dbReference type="InterPro" id="IPR018060">
    <property type="entry name" value="HTH_AraC"/>
</dbReference>
<keyword evidence="1" id="KW-0805">Transcription regulation</keyword>
<evidence type="ECO:0000313" key="6">
    <source>
        <dbReference type="Proteomes" id="UP000182248"/>
    </source>
</evidence>
<protein>
    <submittedName>
        <fullName evidence="5">AraC-type DNA-binding protein</fullName>
    </submittedName>
</protein>
<dbReference type="PANTHER" id="PTHR43280">
    <property type="entry name" value="ARAC-FAMILY TRANSCRIPTIONAL REGULATOR"/>
    <property type="match status" value="1"/>
</dbReference>
<evidence type="ECO:0000256" key="3">
    <source>
        <dbReference type="ARBA" id="ARBA00023163"/>
    </source>
</evidence>
<dbReference type="PROSITE" id="PS01124">
    <property type="entry name" value="HTH_ARAC_FAMILY_2"/>
    <property type="match status" value="1"/>
</dbReference>
<gene>
    <name evidence="5" type="ORF">SAMN02927921_00760</name>
</gene>